<name>S2JH80_MUCC1</name>
<dbReference type="InterPro" id="IPR021625">
    <property type="entry name" value="PI31_Prot_N"/>
</dbReference>
<feature type="domain" description="PI31 proteasome regulator N-terminal" evidence="13">
    <location>
        <begin position="24"/>
        <end position="172"/>
    </location>
</feature>
<evidence type="ECO:0000313" key="14">
    <source>
        <dbReference type="EMBL" id="EPB81848.1"/>
    </source>
</evidence>
<keyword evidence="6" id="KW-0597">Phosphoprotein</keyword>
<dbReference type="AlphaFoldDB" id="S2JH80"/>
<keyword evidence="9" id="KW-0007">Acetylation</keyword>
<dbReference type="GO" id="GO:0005783">
    <property type="term" value="C:endoplasmic reticulum"/>
    <property type="evidence" value="ECO:0007669"/>
    <property type="project" value="UniProtKB-SubCell"/>
</dbReference>
<evidence type="ECO:0000256" key="6">
    <source>
        <dbReference type="ARBA" id="ARBA00022553"/>
    </source>
</evidence>
<keyword evidence="7" id="KW-0256">Endoplasmic reticulum</keyword>
<evidence type="ECO:0000256" key="7">
    <source>
        <dbReference type="ARBA" id="ARBA00022824"/>
    </source>
</evidence>
<dbReference type="VEuPathDB" id="FungiDB:HMPREF1544_11432"/>
<keyword evidence="5" id="KW-0963">Cytoplasm</keyword>
<evidence type="ECO:0000256" key="8">
    <source>
        <dbReference type="ARBA" id="ARBA00022942"/>
    </source>
</evidence>
<evidence type="ECO:0000256" key="10">
    <source>
        <dbReference type="ARBA" id="ARBA00024805"/>
    </source>
</evidence>
<keyword evidence="15" id="KW-1185">Reference proteome</keyword>
<proteinExistence type="inferred from homology"/>
<feature type="domain" description="PI31 proteasome regulator C-terminal" evidence="12">
    <location>
        <begin position="212"/>
        <end position="285"/>
    </location>
</feature>
<dbReference type="GO" id="GO:0070628">
    <property type="term" value="F:proteasome binding"/>
    <property type="evidence" value="ECO:0007669"/>
    <property type="project" value="InterPro"/>
</dbReference>
<dbReference type="Proteomes" id="UP000014254">
    <property type="component" value="Unassembled WGS sequence"/>
</dbReference>
<evidence type="ECO:0000256" key="11">
    <source>
        <dbReference type="SAM" id="MobiDB-lite"/>
    </source>
</evidence>
<dbReference type="Gene3D" id="3.40.1000.30">
    <property type="match status" value="1"/>
</dbReference>
<gene>
    <name evidence="14" type="ORF">HMPREF1544_11432</name>
</gene>
<evidence type="ECO:0000256" key="5">
    <source>
        <dbReference type="ARBA" id="ARBA00022490"/>
    </source>
</evidence>
<evidence type="ECO:0000256" key="9">
    <source>
        <dbReference type="ARBA" id="ARBA00022990"/>
    </source>
</evidence>
<reference evidence="15" key="1">
    <citation type="submission" date="2013-05" db="EMBL/GenBank/DDBJ databases">
        <title>The Genome sequence of Mucor circinelloides f. circinelloides 1006PhL.</title>
        <authorList>
            <consortium name="The Broad Institute Genomics Platform"/>
            <person name="Cuomo C."/>
            <person name="Earl A."/>
            <person name="Findley K."/>
            <person name="Lee S.C."/>
            <person name="Walker B."/>
            <person name="Young S."/>
            <person name="Zeng Q."/>
            <person name="Gargeya S."/>
            <person name="Fitzgerald M."/>
            <person name="Haas B."/>
            <person name="Abouelleil A."/>
            <person name="Allen A.W."/>
            <person name="Alvarado L."/>
            <person name="Arachchi H.M."/>
            <person name="Berlin A.M."/>
            <person name="Chapman S.B."/>
            <person name="Gainer-Dewar J."/>
            <person name="Goldberg J."/>
            <person name="Griggs A."/>
            <person name="Gujja S."/>
            <person name="Hansen M."/>
            <person name="Howarth C."/>
            <person name="Imamovic A."/>
            <person name="Ireland A."/>
            <person name="Larimer J."/>
            <person name="McCowan C."/>
            <person name="Murphy C."/>
            <person name="Pearson M."/>
            <person name="Poon T.W."/>
            <person name="Priest M."/>
            <person name="Roberts A."/>
            <person name="Saif S."/>
            <person name="Shea T."/>
            <person name="Sisk P."/>
            <person name="Sykes S."/>
            <person name="Wortman J."/>
            <person name="Nusbaum C."/>
            <person name="Birren B."/>
        </authorList>
    </citation>
    <scope>NUCLEOTIDE SEQUENCE [LARGE SCALE GENOMIC DNA]</scope>
    <source>
        <strain evidence="15">1006PhL</strain>
    </source>
</reference>
<feature type="region of interest" description="Disordered" evidence="11">
    <location>
        <begin position="171"/>
        <end position="333"/>
    </location>
</feature>
<keyword evidence="4" id="KW-0488">Methylation</keyword>
<dbReference type="STRING" id="1220926.S2JH80"/>
<dbReference type="GO" id="GO:0043161">
    <property type="term" value="P:proteasome-mediated ubiquitin-dependent protein catabolic process"/>
    <property type="evidence" value="ECO:0007669"/>
    <property type="project" value="InterPro"/>
</dbReference>
<evidence type="ECO:0000259" key="12">
    <source>
        <dbReference type="Pfam" id="PF08577"/>
    </source>
</evidence>
<dbReference type="eggNOG" id="KOG4761">
    <property type="taxonomic scope" value="Eukaryota"/>
</dbReference>
<evidence type="ECO:0000259" key="13">
    <source>
        <dbReference type="Pfam" id="PF11566"/>
    </source>
</evidence>
<dbReference type="OMA" id="GHACMVA"/>
<evidence type="ECO:0000256" key="1">
    <source>
        <dbReference type="ARBA" id="ARBA00004240"/>
    </source>
</evidence>
<dbReference type="InParanoid" id="S2JH80"/>
<feature type="compositionally biased region" description="Basic and acidic residues" evidence="11">
    <location>
        <begin position="300"/>
        <end position="311"/>
    </location>
</feature>
<feature type="compositionally biased region" description="Polar residues" evidence="11">
    <location>
        <begin position="177"/>
        <end position="202"/>
    </location>
</feature>
<comment type="similarity">
    <text evidence="3">Belongs to the proteasome inhibitor PI31 family.</text>
</comment>
<dbReference type="EMBL" id="KE124145">
    <property type="protein sequence ID" value="EPB81848.1"/>
    <property type="molecule type" value="Genomic_DNA"/>
</dbReference>
<dbReference type="Pfam" id="PF11566">
    <property type="entry name" value="PI31_Prot_N"/>
    <property type="match status" value="1"/>
</dbReference>
<dbReference type="GO" id="GO:0004866">
    <property type="term" value="F:endopeptidase inhibitor activity"/>
    <property type="evidence" value="ECO:0007669"/>
    <property type="project" value="InterPro"/>
</dbReference>
<dbReference type="PANTHER" id="PTHR13266">
    <property type="entry name" value="PROTEASOME INHIBITOR"/>
    <property type="match status" value="1"/>
</dbReference>
<protein>
    <submittedName>
        <fullName evidence="14">Uncharacterized protein</fullName>
    </submittedName>
</protein>
<comment type="subcellular location">
    <subcellularLocation>
        <location evidence="2">Cytoplasm</location>
    </subcellularLocation>
    <subcellularLocation>
        <location evidence="1">Endoplasmic reticulum</location>
    </subcellularLocation>
</comment>
<dbReference type="InterPro" id="IPR013886">
    <property type="entry name" value="PI31_Prot_C"/>
</dbReference>
<dbReference type="OrthoDB" id="68090at2759"/>
<evidence type="ECO:0000313" key="15">
    <source>
        <dbReference type="Proteomes" id="UP000014254"/>
    </source>
</evidence>
<evidence type="ECO:0000256" key="4">
    <source>
        <dbReference type="ARBA" id="ARBA00022481"/>
    </source>
</evidence>
<keyword evidence="8" id="KW-0647">Proteasome</keyword>
<organism evidence="14 15">
    <name type="scientific">Mucor circinelloides f. circinelloides (strain 1006PhL)</name>
    <name type="common">Mucormycosis agent</name>
    <name type="synonym">Calyptromyces circinelloides</name>
    <dbReference type="NCBI Taxonomy" id="1220926"/>
    <lineage>
        <taxon>Eukaryota</taxon>
        <taxon>Fungi</taxon>
        <taxon>Fungi incertae sedis</taxon>
        <taxon>Mucoromycota</taxon>
        <taxon>Mucoromycotina</taxon>
        <taxon>Mucoromycetes</taxon>
        <taxon>Mucorales</taxon>
        <taxon>Mucorineae</taxon>
        <taxon>Mucoraceae</taxon>
        <taxon>Mucor</taxon>
    </lineage>
</organism>
<dbReference type="PANTHER" id="PTHR13266:SF1">
    <property type="entry name" value="PROTEASOME INHIBITOR PI31 SUBUNIT"/>
    <property type="match status" value="1"/>
</dbReference>
<comment type="function">
    <text evidence="10">Plays an important role in control of proteasome function. Inhibits the hydrolysis of protein and peptide substrates by the 20S proteasome. Also inhibits the activation of the proteasome by the proteasome regulatory proteins PA700 and PA28.</text>
</comment>
<evidence type="ECO:0000256" key="2">
    <source>
        <dbReference type="ARBA" id="ARBA00004496"/>
    </source>
</evidence>
<dbReference type="GO" id="GO:0000502">
    <property type="term" value="C:proteasome complex"/>
    <property type="evidence" value="ECO:0007669"/>
    <property type="project" value="UniProtKB-KW"/>
</dbReference>
<evidence type="ECO:0000256" key="3">
    <source>
        <dbReference type="ARBA" id="ARBA00006405"/>
    </source>
</evidence>
<dbReference type="Pfam" id="PF08577">
    <property type="entry name" value="PI31_Prot_C"/>
    <property type="match status" value="1"/>
</dbReference>
<sequence>MSAQEPKNILDPSVIIHATSQNISTLASPYDAIAAACHSIMLSVGFRFAGLGDDARQEGDGTQKKLPEGWNQHGPHCYNFRYSHPQSSLTFVIKVVRLGDRCIILGLGIGDNKTATLDIITEDYTSSSFFPFDASTSDQPLIHAFISSNRFEDFIKAYKLNILQRLIPGLNKPGYEDNSNNGSSTETRPSNPNTATQPPNLRSTDDPTYPDVGGSDLNPLRGIGGSGGLRMPGSGGGGMFVGPDHPIFGNRGGSSLDDPSGLFGGPQPLPRGSVPPGARFDPIGPFGSLPVRPSGNRPGGRRDPRGLHSGEPDNDELQPPVSNQMKLGMKSWH</sequence>
<dbReference type="InterPro" id="IPR045128">
    <property type="entry name" value="PI31-like"/>
</dbReference>
<feature type="compositionally biased region" description="Gly residues" evidence="11">
    <location>
        <begin position="222"/>
        <end position="240"/>
    </location>
</feature>
<accession>S2JH80</accession>